<feature type="chain" id="PRO_5027030054" description="BIG2 domain-containing protein" evidence="1">
    <location>
        <begin position="29"/>
        <end position="285"/>
    </location>
</feature>
<dbReference type="AlphaFoldDB" id="A0A6N7YFC1"/>
<feature type="signal peptide" evidence="1">
    <location>
        <begin position="1"/>
        <end position="28"/>
    </location>
</feature>
<gene>
    <name evidence="3" type="ORF">FYJ25_04705</name>
</gene>
<name>A0A6N7YFC1_9FIRM</name>
<proteinExistence type="predicted"/>
<organism evidence="3 4">
    <name type="scientific">Anaerobutyricum soehngenii</name>
    <dbReference type="NCBI Taxonomy" id="105843"/>
    <lineage>
        <taxon>Bacteria</taxon>
        <taxon>Bacillati</taxon>
        <taxon>Bacillota</taxon>
        <taxon>Clostridia</taxon>
        <taxon>Lachnospirales</taxon>
        <taxon>Lachnospiraceae</taxon>
        <taxon>Anaerobutyricum</taxon>
    </lineage>
</organism>
<dbReference type="Proteomes" id="UP000433359">
    <property type="component" value="Unassembled WGS sequence"/>
</dbReference>
<comment type="caution">
    <text evidence="3">The sequence shown here is derived from an EMBL/GenBank/DDBJ whole genome shotgun (WGS) entry which is preliminary data.</text>
</comment>
<dbReference type="InterPro" id="IPR003343">
    <property type="entry name" value="Big_2"/>
</dbReference>
<reference evidence="3 4" key="1">
    <citation type="submission" date="2019-08" db="EMBL/GenBank/DDBJ databases">
        <title>In-depth cultivation of the pig gut microbiome towards novel bacterial diversity and tailored functional studies.</title>
        <authorList>
            <person name="Wylensek D."/>
            <person name="Hitch T.C.A."/>
            <person name="Clavel T."/>
        </authorList>
    </citation>
    <scope>NUCLEOTIDE SEQUENCE [LARGE SCALE GENOMIC DNA]</scope>
    <source>
        <strain evidence="3 4">BSM-383-APC-4H</strain>
    </source>
</reference>
<dbReference type="SUPFAM" id="SSF49373">
    <property type="entry name" value="Invasin/intimin cell-adhesion fragments"/>
    <property type="match status" value="2"/>
</dbReference>
<dbReference type="RefSeq" id="WP_154580655.1">
    <property type="nucleotide sequence ID" value="NZ_VULP01000006.1"/>
</dbReference>
<dbReference type="SMART" id="SM00635">
    <property type="entry name" value="BID_2"/>
    <property type="match status" value="2"/>
</dbReference>
<accession>A0A6N7YFC1</accession>
<dbReference type="InterPro" id="IPR008964">
    <property type="entry name" value="Invasin/intimin_cell_adhesion"/>
</dbReference>
<feature type="domain" description="BIG2" evidence="2">
    <location>
        <begin position="29"/>
        <end position="109"/>
    </location>
</feature>
<evidence type="ECO:0000259" key="2">
    <source>
        <dbReference type="SMART" id="SM00635"/>
    </source>
</evidence>
<sequence>MKKILYSIITIMLVMSVMVCGTNTTAYAATKSISVKTNKSTLYILDSANNKAKLTVTYNGKNVTKAAKYKSSNSKIAKVNKNGVVTAVRPGTVKITTKYKGKSRTTKVTIKKAKLSLNKKTIELSRGQKFTLKAFANKSGISNKNIKWTSSNSNIVSVNKNGVLTTKKNGTTTISCKTTIGKMSAKVVVKNTSASATTQENSGHTHHWVTVEDTETIPAITKHQVQCMNCGQWFDSKDDLYWHFINADGACGNYCYGAERDVVITPAKTIITGTHEECDICHARR</sequence>
<evidence type="ECO:0000313" key="4">
    <source>
        <dbReference type="Proteomes" id="UP000433359"/>
    </source>
</evidence>
<evidence type="ECO:0000256" key="1">
    <source>
        <dbReference type="SAM" id="SignalP"/>
    </source>
</evidence>
<feature type="domain" description="BIG2" evidence="2">
    <location>
        <begin position="111"/>
        <end position="188"/>
    </location>
</feature>
<dbReference type="Pfam" id="PF02368">
    <property type="entry name" value="Big_2"/>
    <property type="match status" value="2"/>
</dbReference>
<dbReference type="EMBL" id="VULP01000006">
    <property type="protein sequence ID" value="MSU81678.1"/>
    <property type="molecule type" value="Genomic_DNA"/>
</dbReference>
<dbReference type="Gene3D" id="2.60.40.1080">
    <property type="match status" value="2"/>
</dbReference>
<keyword evidence="1" id="KW-0732">Signal</keyword>
<evidence type="ECO:0000313" key="3">
    <source>
        <dbReference type="EMBL" id="MSU81678.1"/>
    </source>
</evidence>
<protein>
    <recommendedName>
        <fullName evidence="2">BIG2 domain-containing protein</fullName>
    </recommendedName>
</protein>